<evidence type="ECO:0000256" key="1">
    <source>
        <dbReference type="ARBA" id="ARBA00022729"/>
    </source>
</evidence>
<feature type="domain" description="Outer membrane protein beta-barrel" evidence="3">
    <location>
        <begin position="7"/>
        <end position="217"/>
    </location>
</feature>
<evidence type="ECO:0000313" key="5">
    <source>
        <dbReference type="Proteomes" id="UP000774935"/>
    </source>
</evidence>
<dbReference type="EMBL" id="JAHWXQ010000001">
    <property type="protein sequence ID" value="MBW3363807.1"/>
    <property type="molecule type" value="Genomic_DNA"/>
</dbReference>
<comment type="caution">
    <text evidence="4">The sequence shown here is derived from an EMBL/GenBank/DDBJ whole genome shotgun (WGS) entry which is preliminary data.</text>
</comment>
<sequence length="229" mass="25285">MKRLILLAGSLLAMFQVAAQELPKSFFVSAGIGGSIQQNDQGGSTKSFQISPSVNYLLNERWSLGLFLEHNRQTTETKMTSLPGSGGYYGGSRTYEIKNRSWTAGPQVRYYQPIVSKLFIFGETQAGFRAESVEIKESSTIYYYGGLNGPVIGSEKLNAESEATSVQVNVSPGLVYFIKPRFGIELKANMLNYNHGLKNSMTPDEDTESKNFNAELSLSKAKFGASFYF</sequence>
<organism evidence="4 5">
    <name type="scientific">Pontibacter populi</name>
    <dbReference type="NCBI Taxonomy" id="890055"/>
    <lineage>
        <taxon>Bacteria</taxon>
        <taxon>Pseudomonadati</taxon>
        <taxon>Bacteroidota</taxon>
        <taxon>Cytophagia</taxon>
        <taxon>Cytophagales</taxon>
        <taxon>Hymenobacteraceae</taxon>
        <taxon>Pontibacter</taxon>
    </lineage>
</organism>
<proteinExistence type="predicted"/>
<keyword evidence="5" id="KW-1185">Reference proteome</keyword>
<name>A0ABS6X733_9BACT</name>
<protein>
    <submittedName>
        <fullName evidence="4">Porin family protein</fullName>
    </submittedName>
</protein>
<accession>A0ABS6X733</accession>
<evidence type="ECO:0000256" key="2">
    <source>
        <dbReference type="SAM" id="SignalP"/>
    </source>
</evidence>
<dbReference type="RefSeq" id="WP_199108396.1">
    <property type="nucleotide sequence ID" value="NZ_JAHWXQ010000001.1"/>
</dbReference>
<dbReference type="Pfam" id="PF13505">
    <property type="entry name" value="OMP_b-brl"/>
    <property type="match status" value="1"/>
</dbReference>
<keyword evidence="1 2" id="KW-0732">Signal</keyword>
<feature type="chain" id="PRO_5046818958" evidence="2">
    <location>
        <begin position="20"/>
        <end position="229"/>
    </location>
</feature>
<gene>
    <name evidence="4" type="ORF">KYK27_02045</name>
</gene>
<evidence type="ECO:0000313" key="4">
    <source>
        <dbReference type="EMBL" id="MBW3363807.1"/>
    </source>
</evidence>
<dbReference type="Proteomes" id="UP000774935">
    <property type="component" value="Unassembled WGS sequence"/>
</dbReference>
<reference evidence="4 5" key="1">
    <citation type="submission" date="2021-07" db="EMBL/GenBank/DDBJ databases">
        <authorList>
            <person name="Kim M.K."/>
        </authorList>
    </citation>
    <scope>NUCLEOTIDE SEQUENCE [LARGE SCALE GENOMIC DNA]</scope>
    <source>
        <strain evidence="4 5">HLY7-15</strain>
    </source>
</reference>
<feature type="signal peptide" evidence="2">
    <location>
        <begin position="1"/>
        <end position="19"/>
    </location>
</feature>
<evidence type="ECO:0000259" key="3">
    <source>
        <dbReference type="Pfam" id="PF13505"/>
    </source>
</evidence>
<dbReference type="InterPro" id="IPR027385">
    <property type="entry name" value="Beta-barrel_OMP"/>
</dbReference>